<accession>A0A7T7XP26</accession>
<dbReference type="Gene3D" id="3.40.50.2000">
    <property type="entry name" value="Glycogen Phosphorylase B"/>
    <property type="match status" value="2"/>
</dbReference>
<organism evidence="1 2">
    <name type="scientific">Breznakiella homolactica</name>
    <dbReference type="NCBI Taxonomy" id="2798577"/>
    <lineage>
        <taxon>Bacteria</taxon>
        <taxon>Pseudomonadati</taxon>
        <taxon>Spirochaetota</taxon>
        <taxon>Spirochaetia</taxon>
        <taxon>Spirochaetales</taxon>
        <taxon>Breznakiellaceae</taxon>
        <taxon>Breznakiella</taxon>
    </lineage>
</organism>
<dbReference type="EMBL" id="CP067089">
    <property type="protein sequence ID" value="QQO09822.1"/>
    <property type="molecule type" value="Genomic_DNA"/>
</dbReference>
<dbReference type="PANTHER" id="PTHR12526:SF637">
    <property type="entry name" value="GLYCOSYLTRANSFERASE EPSF-RELATED"/>
    <property type="match status" value="1"/>
</dbReference>
<name>A0A7T7XP26_9SPIR</name>
<dbReference type="Pfam" id="PF13692">
    <property type="entry name" value="Glyco_trans_1_4"/>
    <property type="match status" value="1"/>
</dbReference>
<dbReference type="AlphaFoldDB" id="A0A7T7XP26"/>
<protein>
    <submittedName>
        <fullName evidence="1">Glycosyltransferase</fullName>
    </submittedName>
</protein>
<sequence length="415" mass="47745">MKLLHINTNDISGGAAIAAYRLHKAMRNCNIDSELLALHQSIKDQGDILTLPKTLTPLDLYHRLKEKIWSTIYLSNKQGRFSRFKFGIKVTKYIDISKYNVIYLHWVNDSFINYQVLKKILKSGKPVFWVLHDMFPITGGCHHSFDCDKYQSVCNYCPYIKKKRKKDISFYQQKKKAKIFNKYKNLFFISPSKWLFDSIKKSFVTKTNKVFHIPNIIPENNFKPVDTLFSRDCLGLEYNKKIILFGADSALSNPYKGFEYFSLALQALAIDPKIKRDDIEVLIFGSSYNKTIAEILPFKTHFLGKLSDVYSLNLAYNAANLFCVSSLADNLPNTILESLATHTPVVGFNIGGIPDLVNLKTGYLANYKDIDDLKNGIMKCLYSSKLFFDFSSISNYSAVPIINKHFEMIEWVKRN</sequence>
<dbReference type="KEGG" id="bhc:JFL75_02620"/>
<dbReference type="Proteomes" id="UP000595917">
    <property type="component" value="Chromosome"/>
</dbReference>
<gene>
    <name evidence="1" type="ORF">JFL75_02620</name>
</gene>
<dbReference type="RefSeq" id="WP_215627125.1">
    <property type="nucleotide sequence ID" value="NZ_CP067089.2"/>
</dbReference>
<reference evidence="1" key="1">
    <citation type="submission" date="2021-01" db="EMBL/GenBank/DDBJ databases">
        <title>Description of Breznakiella homolactica.</title>
        <authorList>
            <person name="Song Y."/>
            <person name="Brune A."/>
        </authorList>
    </citation>
    <scope>NUCLEOTIDE SEQUENCE</scope>
    <source>
        <strain evidence="1">RmG30</strain>
    </source>
</reference>
<dbReference type="SUPFAM" id="SSF53756">
    <property type="entry name" value="UDP-Glycosyltransferase/glycogen phosphorylase"/>
    <property type="match status" value="1"/>
</dbReference>
<proteinExistence type="predicted"/>
<dbReference type="PANTHER" id="PTHR12526">
    <property type="entry name" value="GLYCOSYLTRANSFERASE"/>
    <property type="match status" value="1"/>
</dbReference>
<evidence type="ECO:0000313" key="1">
    <source>
        <dbReference type="EMBL" id="QQO09822.1"/>
    </source>
</evidence>
<keyword evidence="2" id="KW-1185">Reference proteome</keyword>
<evidence type="ECO:0000313" key="2">
    <source>
        <dbReference type="Proteomes" id="UP000595917"/>
    </source>
</evidence>